<dbReference type="GO" id="GO:0004803">
    <property type="term" value="F:transposase activity"/>
    <property type="evidence" value="ECO:0007669"/>
    <property type="project" value="InterPro"/>
</dbReference>
<dbReference type="EMBL" id="LR593886">
    <property type="protein sequence ID" value="VTR97977.1"/>
    <property type="molecule type" value="Genomic_DNA"/>
</dbReference>
<dbReference type="GO" id="GO:0003677">
    <property type="term" value="F:DNA binding"/>
    <property type="evidence" value="ECO:0007669"/>
    <property type="project" value="InterPro"/>
</dbReference>
<keyword evidence="3" id="KW-1185">Reference proteome</keyword>
<dbReference type="InterPro" id="IPR002559">
    <property type="entry name" value="Transposase_11"/>
</dbReference>
<evidence type="ECO:0000313" key="2">
    <source>
        <dbReference type="EMBL" id="VTR97977.1"/>
    </source>
</evidence>
<dbReference type="KEGG" id="gms:SOIL9_04470"/>
<name>A0A6P2DAQ5_9BACT</name>
<organism evidence="2 3">
    <name type="scientific">Gemmata massiliana</name>
    <dbReference type="NCBI Taxonomy" id="1210884"/>
    <lineage>
        <taxon>Bacteria</taxon>
        <taxon>Pseudomonadati</taxon>
        <taxon>Planctomycetota</taxon>
        <taxon>Planctomycetia</taxon>
        <taxon>Gemmatales</taxon>
        <taxon>Gemmataceae</taxon>
        <taxon>Gemmata</taxon>
    </lineage>
</organism>
<proteinExistence type="predicted"/>
<dbReference type="Pfam" id="PF01609">
    <property type="entry name" value="DDE_Tnp_1"/>
    <property type="match status" value="1"/>
</dbReference>
<reference evidence="2 3" key="1">
    <citation type="submission" date="2019-05" db="EMBL/GenBank/DDBJ databases">
        <authorList>
            <consortium name="Science for Life Laboratories"/>
        </authorList>
    </citation>
    <scope>NUCLEOTIDE SEQUENCE [LARGE SCALE GENOMIC DNA]</scope>
    <source>
        <strain evidence="2">Soil9</strain>
    </source>
</reference>
<dbReference type="GO" id="GO:0006313">
    <property type="term" value="P:DNA transposition"/>
    <property type="evidence" value="ECO:0007669"/>
    <property type="project" value="InterPro"/>
</dbReference>
<dbReference type="Proteomes" id="UP000464178">
    <property type="component" value="Chromosome"/>
</dbReference>
<protein>
    <recommendedName>
        <fullName evidence="1">Transposase IS4-like domain-containing protein</fullName>
    </recommendedName>
</protein>
<evidence type="ECO:0000259" key="1">
    <source>
        <dbReference type="Pfam" id="PF01609"/>
    </source>
</evidence>
<sequence>MARPAKPMAPPPTAEDLLALGSLSYDDAAAFCGISRRSINLAVERGECSVESIGGGKPLNWYEDLNPNEQIPASRCQGGFPLGERGSGDVLVSTQSQGLHPAPVVRRPRSQDVLQDRLPRHRPAPHRLRRAARGTRTDQGSPLLHPLLRRRTAVKKGEVVCLLVCATTSATERGLIGDKPTAAVDGTGLESRHTSRYFFERAGRKHTSRLWTKLTVACDTKSHFFAGATVTTGPSNDSPQFRPVLLQASLAVRWDRVLADSAFDSEAHHAYAREDRGIRSSVIPLNRRNQGRKWPKTTYRRQMVKRFRKKRRGSQHKRVYGQRWQAESAFSRHKRRLGSSLGGRSDASRERECRLRVLVRSLPCRRRAYSAVRRVARTRVRLHPR</sequence>
<dbReference type="PANTHER" id="PTHR34631">
    <property type="match status" value="1"/>
</dbReference>
<dbReference type="PANTHER" id="PTHR34631:SF3">
    <property type="entry name" value="ISSOD12 TRANSPOSASE TNPA_ISSOD12"/>
    <property type="match status" value="1"/>
</dbReference>
<accession>A0A6P2DAQ5</accession>
<gene>
    <name evidence="2" type="ORF">SOIL9_04470</name>
</gene>
<evidence type="ECO:0000313" key="3">
    <source>
        <dbReference type="Proteomes" id="UP000464178"/>
    </source>
</evidence>
<dbReference type="InterPro" id="IPR053172">
    <property type="entry name" value="Tn903_transposase"/>
</dbReference>
<feature type="domain" description="Transposase IS4-like" evidence="1">
    <location>
        <begin position="178"/>
        <end position="359"/>
    </location>
</feature>
<dbReference type="AlphaFoldDB" id="A0A6P2DAQ5"/>